<proteinExistence type="predicted"/>
<dbReference type="Proteomes" id="UP000828390">
    <property type="component" value="Unassembled WGS sequence"/>
</dbReference>
<protein>
    <submittedName>
        <fullName evidence="2">Uncharacterized protein</fullName>
    </submittedName>
</protein>
<reference evidence="2" key="2">
    <citation type="submission" date="2020-11" db="EMBL/GenBank/DDBJ databases">
        <authorList>
            <person name="McCartney M.A."/>
            <person name="Auch B."/>
            <person name="Kono T."/>
            <person name="Mallez S."/>
            <person name="Becker A."/>
            <person name="Gohl D.M."/>
            <person name="Silverstein K.A.T."/>
            <person name="Koren S."/>
            <person name="Bechman K.B."/>
            <person name="Herman A."/>
            <person name="Abrahante J.E."/>
            <person name="Garbe J."/>
        </authorList>
    </citation>
    <scope>NUCLEOTIDE SEQUENCE</scope>
    <source>
        <strain evidence="2">Duluth1</strain>
        <tissue evidence="2">Whole animal</tissue>
    </source>
</reference>
<dbReference type="EMBL" id="JAIWYP010000013">
    <property type="protein sequence ID" value="KAH3715630.1"/>
    <property type="molecule type" value="Genomic_DNA"/>
</dbReference>
<comment type="caution">
    <text evidence="2">The sequence shown here is derived from an EMBL/GenBank/DDBJ whole genome shotgun (WGS) entry which is preliminary data.</text>
</comment>
<sequence length="81" mass="9402">MFQLEWIMDVAIRNIIIHFVYLSIVILAITGHKNVSTCYETSLSVRKMFDDNNLGFQQEDVGTILHLARTSSMLEYVYLKC</sequence>
<keyword evidence="1" id="KW-1133">Transmembrane helix</keyword>
<keyword evidence="3" id="KW-1185">Reference proteome</keyword>
<feature type="transmembrane region" description="Helical" evidence="1">
    <location>
        <begin position="6"/>
        <end position="29"/>
    </location>
</feature>
<reference evidence="2" key="1">
    <citation type="journal article" date="2019" name="bioRxiv">
        <title>The Genome of the Zebra Mussel, Dreissena polymorpha: A Resource for Invasive Species Research.</title>
        <authorList>
            <person name="McCartney M.A."/>
            <person name="Auch B."/>
            <person name="Kono T."/>
            <person name="Mallez S."/>
            <person name="Zhang Y."/>
            <person name="Obille A."/>
            <person name="Becker A."/>
            <person name="Abrahante J.E."/>
            <person name="Garbe J."/>
            <person name="Badalamenti J.P."/>
            <person name="Herman A."/>
            <person name="Mangelson H."/>
            <person name="Liachko I."/>
            <person name="Sullivan S."/>
            <person name="Sone E.D."/>
            <person name="Koren S."/>
            <person name="Silverstein K.A.T."/>
            <person name="Beckman K.B."/>
            <person name="Gohl D.M."/>
        </authorList>
    </citation>
    <scope>NUCLEOTIDE SEQUENCE</scope>
    <source>
        <strain evidence="2">Duluth1</strain>
        <tissue evidence="2">Whole animal</tissue>
    </source>
</reference>
<keyword evidence="1" id="KW-0812">Transmembrane</keyword>
<accession>A0A9D4C1U7</accession>
<name>A0A9D4C1U7_DREPO</name>
<evidence type="ECO:0000313" key="3">
    <source>
        <dbReference type="Proteomes" id="UP000828390"/>
    </source>
</evidence>
<dbReference type="AlphaFoldDB" id="A0A9D4C1U7"/>
<organism evidence="2 3">
    <name type="scientific">Dreissena polymorpha</name>
    <name type="common">Zebra mussel</name>
    <name type="synonym">Mytilus polymorpha</name>
    <dbReference type="NCBI Taxonomy" id="45954"/>
    <lineage>
        <taxon>Eukaryota</taxon>
        <taxon>Metazoa</taxon>
        <taxon>Spiralia</taxon>
        <taxon>Lophotrochozoa</taxon>
        <taxon>Mollusca</taxon>
        <taxon>Bivalvia</taxon>
        <taxon>Autobranchia</taxon>
        <taxon>Heteroconchia</taxon>
        <taxon>Euheterodonta</taxon>
        <taxon>Imparidentia</taxon>
        <taxon>Neoheterodontei</taxon>
        <taxon>Myida</taxon>
        <taxon>Dreissenoidea</taxon>
        <taxon>Dreissenidae</taxon>
        <taxon>Dreissena</taxon>
    </lineage>
</organism>
<keyword evidence="1" id="KW-0472">Membrane</keyword>
<gene>
    <name evidence="2" type="ORF">DPMN_058342</name>
</gene>
<evidence type="ECO:0000256" key="1">
    <source>
        <dbReference type="SAM" id="Phobius"/>
    </source>
</evidence>
<evidence type="ECO:0000313" key="2">
    <source>
        <dbReference type="EMBL" id="KAH3715630.1"/>
    </source>
</evidence>